<dbReference type="PANTHER" id="PTHR43674:SF2">
    <property type="entry name" value="BETA-UREIDOPROPIONASE"/>
    <property type="match status" value="1"/>
</dbReference>
<dbReference type="InterPro" id="IPR036526">
    <property type="entry name" value="C-N_Hydrolase_sf"/>
</dbReference>
<dbReference type="PROSITE" id="PS50263">
    <property type="entry name" value="CN_HYDROLASE"/>
    <property type="match status" value="1"/>
</dbReference>
<sequence>MTNGVIPAGALSVVNFHPTWGDKETNKASMLRYIDEAHAAGVRMIVFPEMALTGYVSSSDPESAAYRMAVSQAETISSPITRELADKAAATGMWVIFGTSERIPGDAEHAYNSAFAASPDGKVISYQKIAPVEGS</sequence>
<dbReference type="AlphaFoldDB" id="A0A087AHJ8"/>
<feature type="domain" description="CN hydrolase" evidence="2">
    <location>
        <begin position="9"/>
        <end position="135"/>
    </location>
</feature>
<organism evidence="4 5">
    <name type="scientific">Bifidobacterium choerinum</name>
    <dbReference type="NCBI Taxonomy" id="35760"/>
    <lineage>
        <taxon>Bacteria</taxon>
        <taxon>Bacillati</taxon>
        <taxon>Actinomycetota</taxon>
        <taxon>Actinomycetes</taxon>
        <taxon>Bifidobacteriales</taxon>
        <taxon>Bifidobacteriaceae</taxon>
        <taxon>Bifidobacterium</taxon>
    </lineage>
</organism>
<keyword evidence="5" id="KW-1185">Reference proteome</keyword>
<evidence type="ECO:0000313" key="6">
    <source>
        <dbReference type="Proteomes" id="UP000229907"/>
    </source>
</evidence>
<evidence type="ECO:0000256" key="1">
    <source>
        <dbReference type="ARBA" id="ARBA00022801"/>
    </source>
</evidence>
<dbReference type="InterPro" id="IPR050345">
    <property type="entry name" value="Aliph_Amidase/BUP"/>
</dbReference>
<dbReference type="EMBL" id="JGYU01000002">
    <property type="protein sequence ID" value="KFI58248.1"/>
    <property type="molecule type" value="Genomic_DNA"/>
</dbReference>
<dbReference type="STRING" id="35760.BCHO_0332"/>
<dbReference type="PANTHER" id="PTHR43674">
    <property type="entry name" value="NITRILASE C965.09-RELATED"/>
    <property type="match status" value="1"/>
</dbReference>
<evidence type="ECO:0000313" key="5">
    <source>
        <dbReference type="Proteomes" id="UP000028995"/>
    </source>
</evidence>
<dbReference type="eggNOG" id="COG0388">
    <property type="taxonomic scope" value="Bacteria"/>
</dbReference>
<accession>A0A087AHJ8</accession>
<evidence type="ECO:0000313" key="4">
    <source>
        <dbReference type="EMBL" id="KFI58248.1"/>
    </source>
</evidence>
<dbReference type="Gene3D" id="3.60.110.10">
    <property type="entry name" value="Carbon-nitrogen hydrolase"/>
    <property type="match status" value="1"/>
</dbReference>
<gene>
    <name evidence="3" type="ORF">BcFMB_09035</name>
    <name evidence="4" type="ORF">BCHO_0332</name>
</gene>
<dbReference type="Pfam" id="PF00795">
    <property type="entry name" value="CN_hydrolase"/>
    <property type="match status" value="1"/>
</dbReference>
<dbReference type="Proteomes" id="UP000028995">
    <property type="component" value="Unassembled WGS sequence"/>
</dbReference>
<dbReference type="CDD" id="cd07197">
    <property type="entry name" value="nitrilase"/>
    <property type="match status" value="1"/>
</dbReference>
<dbReference type="KEGG" id="bcho:BcFMB_09035"/>
<dbReference type="SUPFAM" id="SSF56317">
    <property type="entry name" value="Carbon-nitrogen hydrolase"/>
    <property type="match status" value="1"/>
</dbReference>
<reference evidence="4 5" key="1">
    <citation type="submission" date="2014-03" db="EMBL/GenBank/DDBJ databases">
        <title>Genomics of Bifidobacteria.</title>
        <authorList>
            <person name="Ventura M."/>
            <person name="Milani C."/>
            <person name="Lugli G.A."/>
        </authorList>
    </citation>
    <scope>NUCLEOTIDE SEQUENCE [LARGE SCALE GENOMIC DNA]</scope>
    <source>
        <strain evidence="4 5">LMG 10510</strain>
    </source>
</reference>
<reference evidence="3 6" key="2">
    <citation type="submission" date="2016-11" db="EMBL/GenBank/DDBJ databases">
        <title>complete genome sequence of Bifidobacterium choerinum strain FMB-1.</title>
        <authorList>
            <person name="Park C.-S."/>
            <person name="Jung D.-H."/>
            <person name="Choi D.-S."/>
        </authorList>
    </citation>
    <scope>NUCLEOTIDE SEQUENCE [LARGE SCALE GENOMIC DNA]</scope>
    <source>
        <strain evidence="3 6">FMB-1</strain>
    </source>
</reference>
<dbReference type="Proteomes" id="UP000229907">
    <property type="component" value="Chromosome"/>
</dbReference>
<protein>
    <submittedName>
        <fullName evidence="4">Cell wall anchor protein</fullName>
    </submittedName>
</protein>
<keyword evidence="1" id="KW-0378">Hydrolase</keyword>
<dbReference type="EMBL" id="CP018044">
    <property type="protein sequence ID" value="ATU21040.1"/>
    <property type="molecule type" value="Genomic_DNA"/>
</dbReference>
<name>A0A087AHJ8_9BIFI</name>
<dbReference type="InterPro" id="IPR003010">
    <property type="entry name" value="C-N_Hydrolase"/>
</dbReference>
<proteinExistence type="predicted"/>
<dbReference type="GO" id="GO:0016811">
    <property type="term" value="F:hydrolase activity, acting on carbon-nitrogen (but not peptide) bonds, in linear amides"/>
    <property type="evidence" value="ECO:0007669"/>
    <property type="project" value="UniProtKB-ARBA"/>
</dbReference>
<evidence type="ECO:0000313" key="3">
    <source>
        <dbReference type="EMBL" id="ATU21040.1"/>
    </source>
</evidence>
<evidence type="ECO:0000259" key="2">
    <source>
        <dbReference type="PROSITE" id="PS50263"/>
    </source>
</evidence>